<gene>
    <name evidence="1" type="ORF">SMC1_03920</name>
</gene>
<accession>A0A398DMX5</accession>
<dbReference type="AlphaFoldDB" id="A0A398DMX5"/>
<comment type="caution">
    <text evidence="1">The sequence shown here is derived from an EMBL/GenBank/DDBJ whole genome shotgun (WGS) entry which is preliminary data.</text>
</comment>
<evidence type="ECO:0000313" key="2">
    <source>
        <dbReference type="Proteomes" id="UP000266113"/>
    </source>
</evidence>
<evidence type="ECO:0000313" key="1">
    <source>
        <dbReference type="EMBL" id="RIE16962.1"/>
    </source>
</evidence>
<organism evidence="1 2">
    <name type="scientific">Candidatus Cryosericum septentrionale</name>
    <dbReference type="NCBI Taxonomy" id="2290913"/>
    <lineage>
        <taxon>Bacteria</taxon>
        <taxon>Pseudomonadati</taxon>
        <taxon>Caldisericota/Cryosericota group</taxon>
        <taxon>Candidatus Cryosericota</taxon>
        <taxon>Candidatus Cryosericia</taxon>
        <taxon>Candidatus Cryosericales</taxon>
        <taxon>Candidatus Cryosericaceae</taxon>
        <taxon>Candidatus Cryosericum</taxon>
    </lineage>
</organism>
<dbReference type="EMBL" id="QXIY01000016">
    <property type="protein sequence ID" value="RIE16962.1"/>
    <property type="molecule type" value="Genomic_DNA"/>
</dbReference>
<dbReference type="Proteomes" id="UP000266113">
    <property type="component" value="Unassembled WGS sequence"/>
</dbReference>
<sequence length="251" mass="28754">MDLTDSTYILKNILVSELDQASARNRLWTRKLTCVSYADALLSVKIAKELGHTLSSRPFVLLIPRESVALYTEAQLLKLGIVRLQVPGLFQYYATSSLPTAVLFRKKKEKKAQPTENAAQSIDLRKGWLELLPYEVRFINGKLVIRAAAYLEHLRLATENDILRIGNDEAWKRASKKARASLDYCSITAFDRVIIVGLLRRNFLHLTPKAEYYFHQKDGHVSEATPRFVHPFIFAVSQQNRYRFFPAQKGN</sequence>
<protein>
    <submittedName>
        <fullName evidence="1">Uncharacterized protein</fullName>
    </submittedName>
</protein>
<reference evidence="1 2" key="1">
    <citation type="submission" date="2018-09" db="EMBL/GenBank/DDBJ databases">
        <title>Discovery and Ecogenomic Context for Candidatus Cryosericales, a Global Caldiserica Order Active in Thawing Permafrost.</title>
        <authorList>
            <person name="Martinez M.A."/>
            <person name="Woodcroft B.J."/>
            <person name="Ignacio Espinoza J.C."/>
            <person name="Zayed A."/>
            <person name="Singleton C.M."/>
            <person name="Boyd J."/>
            <person name="Li Y.-F."/>
            <person name="Purvine S."/>
            <person name="Maughan H."/>
            <person name="Hodgkins S.B."/>
            <person name="Anderson D."/>
            <person name="Sederholm M."/>
            <person name="Temperton B."/>
            <person name="Saleska S.R."/>
            <person name="Tyson G.W."/>
            <person name="Rich V.I."/>
        </authorList>
    </citation>
    <scope>NUCLEOTIDE SEQUENCE [LARGE SCALE GENOMIC DNA]</scope>
    <source>
        <strain evidence="1 2">SMC1</strain>
    </source>
</reference>
<dbReference type="RefSeq" id="WP_119085498.1">
    <property type="nucleotide sequence ID" value="NZ_QXIY01000016.1"/>
</dbReference>
<proteinExistence type="predicted"/>
<keyword evidence="2" id="KW-1185">Reference proteome</keyword>
<name>A0A398DMX5_9BACT</name>